<evidence type="ECO:0000259" key="2">
    <source>
        <dbReference type="PROSITE" id="PS50887"/>
    </source>
</evidence>
<dbReference type="InterPro" id="IPR029787">
    <property type="entry name" value="Nucleotide_cyclase"/>
</dbReference>
<dbReference type="GO" id="GO:0005886">
    <property type="term" value="C:plasma membrane"/>
    <property type="evidence" value="ECO:0007669"/>
    <property type="project" value="TreeGrafter"/>
</dbReference>
<dbReference type="GO" id="GO:1902201">
    <property type="term" value="P:negative regulation of bacterial-type flagellum-dependent cell motility"/>
    <property type="evidence" value="ECO:0007669"/>
    <property type="project" value="TreeGrafter"/>
</dbReference>
<organism evidence="3 4">
    <name type="scientific">Vibrio furnissii</name>
    <dbReference type="NCBI Taxonomy" id="29494"/>
    <lineage>
        <taxon>Bacteria</taxon>
        <taxon>Pseudomonadati</taxon>
        <taxon>Pseudomonadota</taxon>
        <taxon>Gammaproteobacteria</taxon>
        <taxon>Vibrionales</taxon>
        <taxon>Vibrionaceae</taxon>
        <taxon>Vibrio</taxon>
    </lineage>
</organism>
<sequence>MFSLFMVALNYKNHVNTRMQGYDQLLSTLKTTYLYELVKENERQLYILVNSLDKEKIRHEESAFNPVWRAAHKVKMDADHYLYFYNVSTGRIDGYPHWEEPEGYQASTRPWFQLLHHPDTEPHWLGPYLEFGSKKRVLTLGQKVISADGQLLGLMMVDMSVETIDRVLERMAPELNISLFLRDKESKVRFSTVNEAQLKLDRVIENRESEWLHGLFDGIVKTKALTYADWELGIYAPPQRFHHALVDQMLKLMAPICAITIVTVLGIRTLLNIFQQELKLVETNLQQWHHGPLAPAAPRGMPPHSWFVDRSLTTIEQQYNAHHQQLRLDTLTGIQNRRAFDLDLAAMAENQQSPYALLLIDVDKFKHVNDTWGHQFGDNVLARVAQVLTKNLDTHSIYRIGGDEFAALVPVNDDAPLGEQLNRLVLDMRHQKWREQGCHVTLSIGVSIGPNTPCELVNHADKALYRSKENGRDCWSMA</sequence>
<dbReference type="SUPFAM" id="SSF55073">
    <property type="entry name" value="Nucleotide cyclase"/>
    <property type="match status" value="1"/>
</dbReference>
<dbReference type="InParanoid" id="A0A0Q2MGI6"/>
<dbReference type="EC" id="2.7.7.65" evidence="1"/>
<dbReference type="PROSITE" id="PS50887">
    <property type="entry name" value="GGDEF"/>
    <property type="match status" value="1"/>
</dbReference>
<dbReference type="InterPro" id="IPR000160">
    <property type="entry name" value="GGDEF_dom"/>
</dbReference>
<name>A0A0Q2MGI6_VIBFU</name>
<dbReference type="Pfam" id="PF00990">
    <property type="entry name" value="GGDEF"/>
    <property type="match status" value="1"/>
</dbReference>
<dbReference type="GO" id="GO:0043709">
    <property type="term" value="P:cell adhesion involved in single-species biofilm formation"/>
    <property type="evidence" value="ECO:0007669"/>
    <property type="project" value="TreeGrafter"/>
</dbReference>
<accession>A0A0Q2MGI6</accession>
<dbReference type="NCBIfam" id="TIGR00254">
    <property type="entry name" value="GGDEF"/>
    <property type="match status" value="1"/>
</dbReference>
<feature type="domain" description="GGDEF" evidence="2">
    <location>
        <begin position="353"/>
        <end position="478"/>
    </location>
</feature>
<dbReference type="PANTHER" id="PTHR45138:SF24">
    <property type="entry name" value="DIGUANYLATE CYCLASE DGCC-RELATED"/>
    <property type="match status" value="1"/>
</dbReference>
<evidence type="ECO:0000313" key="4">
    <source>
        <dbReference type="Proteomes" id="UP000051221"/>
    </source>
</evidence>
<dbReference type="Proteomes" id="UP000051221">
    <property type="component" value="Unassembled WGS sequence"/>
</dbReference>
<keyword evidence="4" id="KW-1185">Reference proteome</keyword>
<dbReference type="RefSeq" id="WP_055465459.1">
    <property type="nucleotide sequence ID" value="NZ_LKHS01000004.1"/>
</dbReference>
<comment type="caution">
    <text evidence="3">The sequence shown here is derived from an EMBL/GenBank/DDBJ whole genome shotgun (WGS) entry which is preliminary data.</text>
</comment>
<dbReference type="CDD" id="cd18773">
    <property type="entry name" value="PDC1_HK_sensor"/>
    <property type="match status" value="1"/>
</dbReference>
<dbReference type="InterPro" id="IPR050469">
    <property type="entry name" value="Diguanylate_Cyclase"/>
</dbReference>
<gene>
    <name evidence="3" type="ORF">AMR76_04865</name>
</gene>
<dbReference type="InterPro" id="IPR043128">
    <property type="entry name" value="Rev_trsase/Diguanyl_cyclase"/>
</dbReference>
<reference evidence="3 4" key="1">
    <citation type="submission" date="2015-08" db="EMBL/GenBank/DDBJ databases">
        <title>Antibacterial properties of a collection of Vibrionaceae strains.</title>
        <authorList>
            <person name="Giubergia S."/>
        </authorList>
    </citation>
    <scope>NUCLEOTIDE SEQUENCE [LARGE SCALE GENOMIC DNA]</scope>
    <source>
        <strain evidence="3 4">S0821</strain>
    </source>
</reference>
<proteinExistence type="predicted"/>
<dbReference type="Gene3D" id="3.30.70.270">
    <property type="match status" value="1"/>
</dbReference>
<dbReference type="CDD" id="cd01949">
    <property type="entry name" value="GGDEF"/>
    <property type="match status" value="1"/>
</dbReference>
<evidence type="ECO:0000256" key="1">
    <source>
        <dbReference type="ARBA" id="ARBA00012528"/>
    </source>
</evidence>
<dbReference type="SMART" id="SM00267">
    <property type="entry name" value="GGDEF"/>
    <property type="match status" value="1"/>
</dbReference>
<evidence type="ECO:0000313" key="3">
    <source>
        <dbReference type="EMBL" id="KQH87057.1"/>
    </source>
</evidence>
<dbReference type="Gene3D" id="3.30.450.20">
    <property type="entry name" value="PAS domain"/>
    <property type="match status" value="1"/>
</dbReference>
<dbReference type="PANTHER" id="PTHR45138">
    <property type="entry name" value="REGULATORY COMPONENTS OF SENSORY TRANSDUCTION SYSTEM"/>
    <property type="match status" value="1"/>
</dbReference>
<dbReference type="AlphaFoldDB" id="A0A0Q2MGI6"/>
<dbReference type="GO" id="GO:0052621">
    <property type="term" value="F:diguanylate cyclase activity"/>
    <property type="evidence" value="ECO:0007669"/>
    <property type="project" value="UniProtKB-EC"/>
</dbReference>
<dbReference type="EMBL" id="LKHS01000004">
    <property type="protein sequence ID" value="KQH87057.1"/>
    <property type="molecule type" value="Genomic_DNA"/>
</dbReference>
<protein>
    <recommendedName>
        <fullName evidence="1">diguanylate cyclase</fullName>
        <ecNumber evidence="1">2.7.7.65</ecNumber>
    </recommendedName>
</protein>